<gene>
    <name evidence="2" type="ORF">C8A01DRAFT_48263</name>
</gene>
<evidence type="ECO:0000313" key="2">
    <source>
        <dbReference type="EMBL" id="KAK4038086.1"/>
    </source>
</evidence>
<feature type="signal peptide" evidence="1">
    <location>
        <begin position="1"/>
        <end position="21"/>
    </location>
</feature>
<organism evidence="2 3">
    <name type="scientific">Parachaetomium inaequale</name>
    <dbReference type="NCBI Taxonomy" id="2588326"/>
    <lineage>
        <taxon>Eukaryota</taxon>
        <taxon>Fungi</taxon>
        <taxon>Dikarya</taxon>
        <taxon>Ascomycota</taxon>
        <taxon>Pezizomycotina</taxon>
        <taxon>Sordariomycetes</taxon>
        <taxon>Sordariomycetidae</taxon>
        <taxon>Sordariales</taxon>
        <taxon>Chaetomiaceae</taxon>
        <taxon>Parachaetomium</taxon>
    </lineage>
</organism>
<reference evidence="3" key="1">
    <citation type="journal article" date="2023" name="Mol. Phylogenet. Evol.">
        <title>Genome-scale phylogeny and comparative genomics of the fungal order Sordariales.</title>
        <authorList>
            <person name="Hensen N."/>
            <person name="Bonometti L."/>
            <person name="Westerberg I."/>
            <person name="Brannstrom I.O."/>
            <person name="Guillou S."/>
            <person name="Cros-Aarteil S."/>
            <person name="Calhoun S."/>
            <person name="Haridas S."/>
            <person name="Kuo A."/>
            <person name="Mondo S."/>
            <person name="Pangilinan J."/>
            <person name="Riley R."/>
            <person name="LaButti K."/>
            <person name="Andreopoulos B."/>
            <person name="Lipzen A."/>
            <person name="Chen C."/>
            <person name="Yan M."/>
            <person name="Daum C."/>
            <person name="Ng V."/>
            <person name="Clum A."/>
            <person name="Steindorff A."/>
            <person name="Ohm R.A."/>
            <person name="Martin F."/>
            <person name="Silar P."/>
            <person name="Natvig D.O."/>
            <person name="Lalanne C."/>
            <person name="Gautier V."/>
            <person name="Ament-Velasquez S.L."/>
            <person name="Kruys A."/>
            <person name="Hutchinson M.I."/>
            <person name="Powell A.J."/>
            <person name="Barry K."/>
            <person name="Miller A.N."/>
            <person name="Grigoriev I.V."/>
            <person name="Debuchy R."/>
            <person name="Gladieux P."/>
            <person name="Hiltunen Thoren M."/>
            <person name="Johannesson H."/>
        </authorList>
    </citation>
    <scope>NUCLEOTIDE SEQUENCE [LARGE SCALE GENOMIC DNA]</scope>
    <source>
        <strain evidence="3">CBS 284.82</strain>
    </source>
</reference>
<feature type="chain" id="PRO_5043015691" evidence="1">
    <location>
        <begin position="22"/>
        <end position="245"/>
    </location>
</feature>
<keyword evidence="1" id="KW-0732">Signal</keyword>
<evidence type="ECO:0000313" key="3">
    <source>
        <dbReference type="Proteomes" id="UP001303115"/>
    </source>
</evidence>
<proteinExistence type="predicted"/>
<accession>A0AAN6PF30</accession>
<sequence length="245" mass="24942">MARHTCLLAVLGAITPAAILAQLTTTTSASETFDLFVMNPTGSGSTPSIYASIISVNPTLSETAYYISCPLSDDADDWGRPQSAPCNYIGGASVTINPTAMTLRLRRESQLVSDALATGGPDETRFVETFITVSATATCDIHGSTSASCSGFMTSMPTTGTYSEFGSSTWGVSSTTEVETISTQFADVSAHRIPVSITAGLAKLSTSTTSSTTRSSTGAAARVTGVVGQVAVAGVVALAGGVALI</sequence>
<comment type="caution">
    <text evidence="2">The sequence shown here is derived from an EMBL/GenBank/DDBJ whole genome shotgun (WGS) entry which is preliminary data.</text>
</comment>
<keyword evidence="3" id="KW-1185">Reference proteome</keyword>
<dbReference type="Proteomes" id="UP001303115">
    <property type="component" value="Unassembled WGS sequence"/>
</dbReference>
<name>A0AAN6PF30_9PEZI</name>
<dbReference type="EMBL" id="MU854440">
    <property type="protein sequence ID" value="KAK4038086.1"/>
    <property type="molecule type" value="Genomic_DNA"/>
</dbReference>
<evidence type="ECO:0000256" key="1">
    <source>
        <dbReference type="SAM" id="SignalP"/>
    </source>
</evidence>
<dbReference type="AlphaFoldDB" id="A0AAN6PF30"/>
<protein>
    <submittedName>
        <fullName evidence="2">Uncharacterized protein</fullName>
    </submittedName>
</protein>